<evidence type="ECO:0000313" key="3">
    <source>
        <dbReference type="Proteomes" id="UP000734343"/>
    </source>
</evidence>
<dbReference type="RefSeq" id="WP_217174287.1">
    <property type="nucleotide sequence ID" value="NZ_CP126169.1"/>
</dbReference>
<dbReference type="NCBIfam" id="NF010372">
    <property type="entry name" value="PRK13798.1"/>
    <property type="match status" value="1"/>
</dbReference>
<sequence>MTFEVSGALSRFNALSEFEAVALLRPLVNIPSWAKIVSDGRPYTCVEEVLRSAEAACENWQPEDITQALSAHPRIGERASGASKEAQLSRGEQATLNISQQTVTDALQDGNLRYEQRFGRVFLIRAKGRSAEEILDNLQRRLQNSPETEDQETAQQLKEITLLRLKEIFPI</sequence>
<comment type="caution">
    <text evidence="2">The sequence shown here is derived from an EMBL/GenBank/DDBJ whole genome shotgun (WGS) entry which is preliminary data.</text>
</comment>
<feature type="domain" description="Oxo-4-hydroxy-4-carboxy-5-ureidoimidazoline decarboxylase" evidence="1">
    <location>
        <begin position="13"/>
        <end position="166"/>
    </location>
</feature>
<dbReference type="Proteomes" id="UP000734343">
    <property type="component" value="Unassembled WGS sequence"/>
</dbReference>
<dbReference type="NCBIfam" id="TIGR03180">
    <property type="entry name" value="UraD_2"/>
    <property type="match status" value="1"/>
</dbReference>
<dbReference type="InterPro" id="IPR018020">
    <property type="entry name" value="OHCU_decarboxylase"/>
</dbReference>
<gene>
    <name evidence="2" type="primary">uraD</name>
    <name evidence="2" type="ORF">J1778_17715</name>
</gene>
<dbReference type="Pfam" id="PF09349">
    <property type="entry name" value="OHCU_decarbox"/>
    <property type="match status" value="1"/>
</dbReference>
<dbReference type="GO" id="GO:0051997">
    <property type="term" value="F:2-oxo-4-hydroxy-4-carboxy-5-ureidoimidazoline decarboxylase activity"/>
    <property type="evidence" value="ECO:0007669"/>
    <property type="project" value="UniProtKB-EC"/>
</dbReference>
<reference evidence="2 3" key="1">
    <citation type="submission" date="2021-03" db="EMBL/GenBank/DDBJ databases">
        <title>Five novel Rahnella species.</title>
        <authorList>
            <person name="Brady C."/>
            <person name="Asselin J."/>
            <person name="Beer S."/>
            <person name="Bruberg M.B."/>
            <person name="Crampton B."/>
            <person name="Venter S."/>
            <person name="Arnold D."/>
            <person name="Denman S."/>
        </authorList>
    </citation>
    <scope>NUCLEOTIDE SEQUENCE [LARGE SCALE GENOMIC DNA]</scope>
    <source>
        <strain evidence="2 3">H11b</strain>
    </source>
</reference>
<keyword evidence="3" id="KW-1185">Reference proteome</keyword>
<proteinExistence type="predicted"/>
<dbReference type="PANTHER" id="PTHR43466">
    <property type="entry name" value="2-OXO-4-HYDROXY-4-CARBOXY-5-UREIDOIMIDAZOLINE DECARBOXYLASE-RELATED"/>
    <property type="match status" value="1"/>
</dbReference>
<organism evidence="2 3">
    <name type="scientific">Rahnella bonaserana</name>
    <dbReference type="NCBI Taxonomy" id="2816248"/>
    <lineage>
        <taxon>Bacteria</taxon>
        <taxon>Pseudomonadati</taxon>
        <taxon>Pseudomonadota</taxon>
        <taxon>Gammaproteobacteria</taxon>
        <taxon>Enterobacterales</taxon>
        <taxon>Yersiniaceae</taxon>
        <taxon>Rahnella</taxon>
    </lineage>
</organism>
<accession>A0ABS6LYD8</accession>
<keyword evidence="2" id="KW-0456">Lyase</keyword>
<dbReference type="EC" id="4.1.1.97" evidence="2"/>
<name>A0ABS6LYD8_9GAMM</name>
<evidence type="ECO:0000313" key="2">
    <source>
        <dbReference type="EMBL" id="MBU9857112.1"/>
    </source>
</evidence>
<dbReference type="InterPro" id="IPR017595">
    <property type="entry name" value="OHCU_decarboxylase-2"/>
</dbReference>
<dbReference type="EMBL" id="JAFMOW010000066">
    <property type="protein sequence ID" value="MBU9857112.1"/>
    <property type="molecule type" value="Genomic_DNA"/>
</dbReference>
<protein>
    <submittedName>
        <fullName evidence="2">2-oxo-4-hydroxy-4-carboxy-5-ureidoimidazoline decarboxylase</fullName>
        <ecNumber evidence="2">4.1.1.97</ecNumber>
    </submittedName>
</protein>
<dbReference type="PANTHER" id="PTHR43466:SF1">
    <property type="entry name" value="2-OXO-4-HYDROXY-4-CARBOXY-5-UREIDOIMIDAZOLINE DECARBOXYLASE-RELATED"/>
    <property type="match status" value="1"/>
</dbReference>
<evidence type="ECO:0000259" key="1">
    <source>
        <dbReference type="Pfam" id="PF09349"/>
    </source>
</evidence>